<dbReference type="SUPFAM" id="SSF46785">
    <property type="entry name" value="Winged helix' DNA-binding domain"/>
    <property type="match status" value="1"/>
</dbReference>
<dbReference type="Gene3D" id="3.30.1490.190">
    <property type="match status" value="1"/>
</dbReference>
<dbReference type="GO" id="GO:0008270">
    <property type="term" value="F:zinc ion binding"/>
    <property type="evidence" value="ECO:0007669"/>
    <property type="project" value="TreeGrafter"/>
</dbReference>
<dbReference type="eggNOG" id="COG0735">
    <property type="taxonomic scope" value="Bacteria"/>
</dbReference>
<evidence type="ECO:0000256" key="3">
    <source>
        <dbReference type="ARBA" id="ARBA00022833"/>
    </source>
</evidence>
<keyword evidence="5" id="KW-0238">DNA-binding</keyword>
<accession>F2NHB6</accession>
<feature type="binding site" evidence="7">
    <location>
        <position position="138"/>
    </location>
    <ligand>
        <name>Zn(2+)</name>
        <dbReference type="ChEBI" id="CHEBI:29105"/>
    </ligand>
</feature>
<comment type="cofactor">
    <cofactor evidence="8">
        <name>Mn(2+)</name>
        <dbReference type="ChEBI" id="CHEBI:29035"/>
    </cofactor>
    <cofactor evidence="8">
        <name>Fe(2+)</name>
        <dbReference type="ChEBI" id="CHEBI:29033"/>
    </cofactor>
    <text evidence="8">Binds 1 Mn(2+) or Fe(2+) ion per subunit.</text>
</comment>
<gene>
    <name evidence="9" type="ordered locus">Desac_1169</name>
</gene>
<dbReference type="InterPro" id="IPR036388">
    <property type="entry name" value="WH-like_DNA-bd_sf"/>
</dbReference>
<organism evidence="9 10">
    <name type="scientific">Desulfobacca acetoxidans (strain ATCC 700848 / DSM 11109 / ASRB2)</name>
    <dbReference type="NCBI Taxonomy" id="880072"/>
    <lineage>
        <taxon>Bacteria</taxon>
        <taxon>Pseudomonadati</taxon>
        <taxon>Thermodesulfobacteriota</taxon>
        <taxon>Desulfobaccia</taxon>
        <taxon>Desulfobaccales</taxon>
        <taxon>Desulfobaccaceae</taxon>
        <taxon>Desulfobacca</taxon>
    </lineage>
</organism>
<dbReference type="PANTHER" id="PTHR33202:SF7">
    <property type="entry name" value="FERRIC UPTAKE REGULATION PROTEIN"/>
    <property type="match status" value="1"/>
</dbReference>
<dbReference type="InterPro" id="IPR043135">
    <property type="entry name" value="Fur_C"/>
</dbReference>
<dbReference type="RefSeq" id="WP_013706144.1">
    <property type="nucleotide sequence ID" value="NC_015388.1"/>
</dbReference>
<feature type="binding site" evidence="7">
    <location>
        <position position="141"/>
    </location>
    <ligand>
        <name>Zn(2+)</name>
        <dbReference type="ChEBI" id="CHEBI:29105"/>
    </ligand>
</feature>
<dbReference type="GO" id="GO:0000976">
    <property type="term" value="F:transcription cis-regulatory region binding"/>
    <property type="evidence" value="ECO:0007669"/>
    <property type="project" value="TreeGrafter"/>
</dbReference>
<dbReference type="OrthoDB" id="8659436at2"/>
<dbReference type="PANTHER" id="PTHR33202">
    <property type="entry name" value="ZINC UPTAKE REGULATION PROTEIN"/>
    <property type="match status" value="1"/>
</dbReference>
<evidence type="ECO:0000313" key="9">
    <source>
        <dbReference type="EMBL" id="AEB09032.1"/>
    </source>
</evidence>
<reference evidence="10" key="2">
    <citation type="submission" date="2011-03" db="EMBL/GenBank/DDBJ databases">
        <title>The complete genome of Desulfobacca acetoxidans DSM 11109.</title>
        <authorList>
            <consortium name="US DOE Joint Genome Institute (JGI-PGF)"/>
            <person name="Lucas S."/>
            <person name="Copeland A."/>
            <person name="Lapidus A."/>
            <person name="Bruce D."/>
            <person name="Goodwin L."/>
            <person name="Pitluck S."/>
            <person name="Peters L."/>
            <person name="Kyrpides N."/>
            <person name="Mavromatis K."/>
            <person name="Ivanova N."/>
            <person name="Ovchinnikova G."/>
            <person name="Teshima H."/>
            <person name="Detter J.C."/>
            <person name="Han C."/>
            <person name="Land M."/>
            <person name="Hauser L."/>
            <person name="Markowitz V."/>
            <person name="Cheng J.-F."/>
            <person name="Hugenholtz P."/>
            <person name="Woyke T."/>
            <person name="Wu D."/>
            <person name="Spring S."/>
            <person name="Schueler E."/>
            <person name="Brambilla E."/>
            <person name="Klenk H.-P."/>
            <person name="Eisen J.A."/>
        </authorList>
    </citation>
    <scope>NUCLEOTIDE SEQUENCE [LARGE SCALE GENOMIC DNA]</scope>
    <source>
        <strain evidence="10">ATCC 700848 / DSM 11109 / ASRB2</strain>
    </source>
</reference>
<feature type="binding site" evidence="8">
    <location>
        <position position="130"/>
    </location>
    <ligand>
        <name>Fe cation</name>
        <dbReference type="ChEBI" id="CHEBI:24875"/>
    </ligand>
</feature>
<dbReference type="EMBL" id="CP002629">
    <property type="protein sequence ID" value="AEB09032.1"/>
    <property type="molecule type" value="Genomic_DNA"/>
</dbReference>
<feature type="binding site" evidence="7">
    <location>
        <position position="98"/>
    </location>
    <ligand>
        <name>Zn(2+)</name>
        <dbReference type="ChEBI" id="CHEBI:29105"/>
    </ligand>
</feature>
<dbReference type="STRING" id="880072.Desac_1169"/>
<evidence type="ECO:0000256" key="1">
    <source>
        <dbReference type="ARBA" id="ARBA00007957"/>
    </source>
</evidence>
<comment type="similarity">
    <text evidence="1">Belongs to the Fur family.</text>
</comment>
<dbReference type="GO" id="GO:0045892">
    <property type="term" value="P:negative regulation of DNA-templated transcription"/>
    <property type="evidence" value="ECO:0007669"/>
    <property type="project" value="TreeGrafter"/>
</dbReference>
<evidence type="ECO:0000313" key="10">
    <source>
        <dbReference type="Proteomes" id="UP000000483"/>
    </source>
</evidence>
<keyword evidence="3 7" id="KW-0862">Zinc</keyword>
<keyword evidence="8" id="KW-0408">Iron</keyword>
<keyword evidence="2" id="KW-0678">Repressor</keyword>
<evidence type="ECO:0000256" key="4">
    <source>
        <dbReference type="ARBA" id="ARBA00023015"/>
    </source>
</evidence>
<feature type="binding site" evidence="7">
    <location>
        <position position="101"/>
    </location>
    <ligand>
        <name>Zn(2+)</name>
        <dbReference type="ChEBI" id="CHEBI:29105"/>
    </ligand>
</feature>
<dbReference type="GO" id="GO:0003700">
    <property type="term" value="F:DNA-binding transcription factor activity"/>
    <property type="evidence" value="ECO:0007669"/>
    <property type="project" value="InterPro"/>
</dbReference>
<dbReference type="Gene3D" id="1.10.10.10">
    <property type="entry name" value="Winged helix-like DNA-binding domain superfamily/Winged helix DNA-binding domain"/>
    <property type="match status" value="1"/>
</dbReference>
<name>F2NHB6_DESAR</name>
<keyword evidence="4" id="KW-0805">Transcription regulation</keyword>
<dbReference type="CDD" id="cd07153">
    <property type="entry name" value="Fur_like"/>
    <property type="match status" value="1"/>
</dbReference>
<evidence type="ECO:0000256" key="7">
    <source>
        <dbReference type="PIRSR" id="PIRSR602481-1"/>
    </source>
</evidence>
<keyword evidence="6" id="KW-0804">Transcription</keyword>
<dbReference type="GO" id="GO:1900376">
    <property type="term" value="P:regulation of secondary metabolite biosynthetic process"/>
    <property type="evidence" value="ECO:0007669"/>
    <property type="project" value="TreeGrafter"/>
</dbReference>
<reference evidence="9 10" key="1">
    <citation type="journal article" date="2011" name="Stand. Genomic Sci.">
        <title>Complete genome sequence of the acetate-degrading sulfate reducer Desulfobacca acetoxidans type strain (ASRB2).</title>
        <authorList>
            <person name="Goker M."/>
            <person name="Teshima H."/>
            <person name="Lapidus A."/>
            <person name="Nolan M."/>
            <person name="Lucas S."/>
            <person name="Hammon N."/>
            <person name="Deshpande S."/>
            <person name="Cheng J.F."/>
            <person name="Tapia R."/>
            <person name="Han C."/>
            <person name="Goodwin L."/>
            <person name="Pitluck S."/>
            <person name="Huntemann M."/>
            <person name="Liolios K."/>
            <person name="Ivanova N."/>
            <person name="Pagani I."/>
            <person name="Mavromatis K."/>
            <person name="Ovchinikova G."/>
            <person name="Pati A."/>
            <person name="Chen A."/>
            <person name="Palaniappan K."/>
            <person name="Land M."/>
            <person name="Hauser L."/>
            <person name="Brambilla E.M."/>
            <person name="Rohde M."/>
            <person name="Spring S."/>
            <person name="Detter J.C."/>
            <person name="Woyke T."/>
            <person name="Bristow J."/>
            <person name="Eisen J.A."/>
            <person name="Markowitz V."/>
            <person name="Hugenholtz P."/>
            <person name="Kyrpides N.C."/>
            <person name="Klenk H.P."/>
        </authorList>
    </citation>
    <scope>NUCLEOTIDE SEQUENCE [LARGE SCALE GENOMIC DNA]</scope>
    <source>
        <strain evidence="10">ATCC 700848 / DSM 11109 / ASRB2</strain>
    </source>
</reference>
<dbReference type="HOGENOM" id="CLU_096072_4_2_7"/>
<evidence type="ECO:0000256" key="5">
    <source>
        <dbReference type="ARBA" id="ARBA00023125"/>
    </source>
</evidence>
<dbReference type="AlphaFoldDB" id="F2NHB6"/>
<evidence type="ECO:0000256" key="6">
    <source>
        <dbReference type="ARBA" id="ARBA00023163"/>
    </source>
</evidence>
<evidence type="ECO:0000256" key="2">
    <source>
        <dbReference type="ARBA" id="ARBA00022491"/>
    </source>
</evidence>
<comment type="cofactor">
    <cofactor evidence="7">
        <name>Zn(2+)</name>
        <dbReference type="ChEBI" id="CHEBI:29105"/>
    </cofactor>
    <text evidence="7">Binds 1 zinc ion per subunit.</text>
</comment>
<sequence>MTDPRVRLNQMIAKLQAYNFRITPQSLAVLKILAASLDHPSVERIYEQVKAVFPTTSLATVYKTINLLKEVKEVLEVRVSAGNRFDGNRPFPHPHVICLKCKKIIDPDLSGIQELTEEAAQKTGYRITEHCLDFFGICPDCQAEE</sequence>
<dbReference type="InterPro" id="IPR002481">
    <property type="entry name" value="FUR"/>
</dbReference>
<dbReference type="Pfam" id="PF01475">
    <property type="entry name" value="FUR"/>
    <property type="match status" value="1"/>
</dbReference>
<evidence type="ECO:0000256" key="8">
    <source>
        <dbReference type="PIRSR" id="PIRSR602481-2"/>
    </source>
</evidence>
<dbReference type="KEGG" id="dao:Desac_1169"/>
<dbReference type="Proteomes" id="UP000000483">
    <property type="component" value="Chromosome"/>
</dbReference>
<keyword evidence="7" id="KW-0479">Metal-binding</keyword>
<keyword evidence="10" id="KW-1185">Reference proteome</keyword>
<protein>
    <submittedName>
        <fullName evidence="9">Ferric uptake regulator, Fur family</fullName>
    </submittedName>
</protein>
<dbReference type="InterPro" id="IPR036390">
    <property type="entry name" value="WH_DNA-bd_sf"/>
</dbReference>
<proteinExistence type="inferred from homology"/>